<accession>A0A2G9H8U0</accession>
<dbReference type="OrthoDB" id="1711336at2759"/>
<gene>
    <name evidence="1" type="ORF">CDL12_13432</name>
</gene>
<protein>
    <submittedName>
        <fullName evidence="1">Non-specific serine/threonine protein kinase</fullName>
        <ecNumber evidence="1">2.7.11.1</ecNumber>
    </submittedName>
</protein>
<dbReference type="AlphaFoldDB" id="A0A2G9H8U0"/>
<evidence type="ECO:0000313" key="2">
    <source>
        <dbReference type="Proteomes" id="UP000231279"/>
    </source>
</evidence>
<dbReference type="EMBL" id="NKXS01002382">
    <property type="protein sequence ID" value="PIN13938.1"/>
    <property type="molecule type" value="Genomic_DNA"/>
</dbReference>
<name>A0A2G9H8U0_9LAMI</name>
<dbReference type="SUPFAM" id="SSF56112">
    <property type="entry name" value="Protein kinase-like (PK-like)"/>
    <property type="match status" value="1"/>
</dbReference>
<reference evidence="2" key="1">
    <citation type="journal article" date="2018" name="Gigascience">
        <title>Genome assembly of the Pink Ipe (Handroanthus impetiginosus, Bignoniaceae), a highly valued, ecologically keystone Neotropical timber forest tree.</title>
        <authorList>
            <person name="Silva-Junior O.B."/>
            <person name="Grattapaglia D."/>
            <person name="Novaes E."/>
            <person name="Collevatti R.G."/>
        </authorList>
    </citation>
    <scope>NUCLEOTIDE SEQUENCE [LARGE SCALE GENOMIC DNA]</scope>
    <source>
        <strain evidence="2">cv. UFG-1</strain>
    </source>
</reference>
<keyword evidence="1" id="KW-0723">Serine/threonine-protein kinase</keyword>
<dbReference type="Gene3D" id="1.10.510.10">
    <property type="entry name" value="Transferase(Phosphotransferase) domain 1"/>
    <property type="match status" value="1"/>
</dbReference>
<keyword evidence="2" id="KW-1185">Reference proteome</keyword>
<dbReference type="InterPro" id="IPR011009">
    <property type="entry name" value="Kinase-like_dom_sf"/>
</dbReference>
<dbReference type="STRING" id="429701.A0A2G9H8U0"/>
<dbReference type="EC" id="2.7.11.1" evidence="1"/>
<sequence>MLQYLVHNLSAAHVLVDKDFNPLVVDFAMILGGGLVDGRFTGLPAVLRSHGYEDINVVAIGMWTAGNDVFALGVVLLELILQSTSAGLTKALRCPHLVFIHEVAYGLYVGEQARAKERESKFSYLKKLCLCAHPRAEE</sequence>
<organism evidence="1 2">
    <name type="scientific">Handroanthus impetiginosus</name>
    <dbReference type="NCBI Taxonomy" id="429701"/>
    <lineage>
        <taxon>Eukaryota</taxon>
        <taxon>Viridiplantae</taxon>
        <taxon>Streptophyta</taxon>
        <taxon>Embryophyta</taxon>
        <taxon>Tracheophyta</taxon>
        <taxon>Spermatophyta</taxon>
        <taxon>Magnoliopsida</taxon>
        <taxon>eudicotyledons</taxon>
        <taxon>Gunneridae</taxon>
        <taxon>Pentapetalae</taxon>
        <taxon>asterids</taxon>
        <taxon>lamiids</taxon>
        <taxon>Lamiales</taxon>
        <taxon>Bignoniaceae</taxon>
        <taxon>Crescentiina</taxon>
        <taxon>Tabebuia alliance</taxon>
        <taxon>Handroanthus</taxon>
    </lineage>
</organism>
<keyword evidence="1" id="KW-0808">Transferase</keyword>
<comment type="caution">
    <text evidence="1">The sequence shown here is derived from an EMBL/GenBank/DDBJ whole genome shotgun (WGS) entry which is preliminary data.</text>
</comment>
<keyword evidence="1" id="KW-0418">Kinase</keyword>
<evidence type="ECO:0000313" key="1">
    <source>
        <dbReference type="EMBL" id="PIN13938.1"/>
    </source>
</evidence>
<proteinExistence type="predicted"/>
<dbReference type="GO" id="GO:0004674">
    <property type="term" value="F:protein serine/threonine kinase activity"/>
    <property type="evidence" value="ECO:0007669"/>
    <property type="project" value="UniProtKB-KW"/>
</dbReference>
<dbReference type="Proteomes" id="UP000231279">
    <property type="component" value="Unassembled WGS sequence"/>
</dbReference>